<proteinExistence type="inferred from homology"/>
<feature type="region of interest" description="Disordered" evidence="7">
    <location>
        <begin position="255"/>
        <end position="279"/>
    </location>
</feature>
<dbReference type="Proteomes" id="UP000030655">
    <property type="component" value="Unassembled WGS sequence"/>
</dbReference>
<dbReference type="EMBL" id="KK365131">
    <property type="protein sequence ID" value="KCZ82331.1"/>
    <property type="molecule type" value="Genomic_DNA"/>
</dbReference>
<dbReference type="HOGENOM" id="CLU_040684_0_1_1"/>
<dbReference type="Pfam" id="PF00719">
    <property type="entry name" value="Pyrophosphatase"/>
    <property type="match status" value="1"/>
</dbReference>
<keyword evidence="4" id="KW-0479">Metal-binding</keyword>
<feature type="compositionally biased region" description="Basic and acidic residues" evidence="7">
    <location>
        <begin position="269"/>
        <end position="279"/>
    </location>
</feature>
<name>A0A059F5S9_9MICR</name>
<dbReference type="GO" id="GO:0004427">
    <property type="term" value="F:inorganic diphosphate phosphatase activity"/>
    <property type="evidence" value="ECO:0007669"/>
    <property type="project" value="UniProtKB-EC"/>
</dbReference>
<sequence>MYYTKVIGTKYTVTYKIYIQDNEGIISPFHDIPYMVNGHIQCINEIPRFENAKFEVNKKESFNPIMQDVKNDICRFVPNIFPFKGYPWNYGAIPQTWEDPKVKDEFVKEFGDNDPLDVIEIGTKIKKIGEVYEAKVLGCLGLIDDGECDWKIIVIDVNDEKGKNINDIEDIEEVFPGLLEASYTWFKTYKVPAGKGFNKFAFDGKFQNREFALNVIQKAHESWKELISDIKINEKISTLNTRNVKSEHYTNEEIQIEGREEQPFPSPSETHEYSFVKKE</sequence>
<reference evidence="8 9" key="2">
    <citation type="submission" date="2014-03" db="EMBL/GenBank/DDBJ databases">
        <title>The Genome Sequence of Anncaliia algerae insect isolate PRA339.</title>
        <authorList>
            <consortium name="The Broad Institute Genome Sequencing Platform"/>
            <consortium name="The Broad Institute Genome Sequencing Center for Infectious Disease"/>
            <person name="Cuomo C."/>
            <person name="Becnel J."/>
            <person name="Sanscrainte N."/>
            <person name="Walker B."/>
            <person name="Young S.K."/>
            <person name="Zeng Q."/>
            <person name="Gargeya S."/>
            <person name="Fitzgerald M."/>
            <person name="Haas B."/>
            <person name="Abouelleil A."/>
            <person name="Alvarado L."/>
            <person name="Arachchi H.M."/>
            <person name="Berlin A.M."/>
            <person name="Chapman S.B."/>
            <person name="Dewar J."/>
            <person name="Goldberg J."/>
            <person name="Griggs A."/>
            <person name="Gujja S."/>
            <person name="Hansen M."/>
            <person name="Howarth C."/>
            <person name="Imamovic A."/>
            <person name="Larimer J."/>
            <person name="McCowan C."/>
            <person name="Murphy C."/>
            <person name="Neiman D."/>
            <person name="Pearson M."/>
            <person name="Priest M."/>
            <person name="Roberts A."/>
            <person name="Saif S."/>
            <person name="Shea T."/>
            <person name="Sisk P."/>
            <person name="Sykes S."/>
            <person name="Wortman J."/>
            <person name="Nusbaum C."/>
            <person name="Birren B."/>
        </authorList>
    </citation>
    <scope>NUCLEOTIDE SEQUENCE [LARGE SCALE GENOMIC DNA]</scope>
    <source>
        <strain evidence="8 9">PRA339</strain>
    </source>
</reference>
<keyword evidence="9" id="KW-1185">Reference proteome</keyword>
<dbReference type="EC" id="3.6.1.1" evidence="3"/>
<evidence type="ECO:0000256" key="3">
    <source>
        <dbReference type="ARBA" id="ARBA00012146"/>
    </source>
</evidence>
<protein>
    <recommendedName>
        <fullName evidence="3">inorganic diphosphatase</fullName>
        <ecNumber evidence="3">3.6.1.1</ecNumber>
    </recommendedName>
</protein>
<dbReference type="GO" id="GO:0000287">
    <property type="term" value="F:magnesium ion binding"/>
    <property type="evidence" value="ECO:0007669"/>
    <property type="project" value="InterPro"/>
</dbReference>
<evidence type="ECO:0000256" key="2">
    <source>
        <dbReference type="ARBA" id="ARBA00006220"/>
    </source>
</evidence>
<organism evidence="8 9">
    <name type="scientific">Anncaliia algerae PRA339</name>
    <dbReference type="NCBI Taxonomy" id="1288291"/>
    <lineage>
        <taxon>Eukaryota</taxon>
        <taxon>Fungi</taxon>
        <taxon>Fungi incertae sedis</taxon>
        <taxon>Microsporidia</taxon>
        <taxon>Tubulinosematoidea</taxon>
        <taxon>Tubulinosematidae</taxon>
        <taxon>Anncaliia</taxon>
    </lineage>
</organism>
<dbReference type="SUPFAM" id="SSF50324">
    <property type="entry name" value="Inorganic pyrophosphatase"/>
    <property type="match status" value="1"/>
</dbReference>
<reference evidence="9" key="1">
    <citation type="submission" date="2013-02" db="EMBL/GenBank/DDBJ databases">
        <authorList>
            <consortium name="The Broad Institute Genome Sequencing Platform"/>
            <person name="Cuomo C."/>
            <person name="Becnel J."/>
            <person name="Sanscrainte N."/>
            <person name="Walker B."/>
            <person name="Young S.K."/>
            <person name="Zeng Q."/>
            <person name="Gargeya S."/>
            <person name="Fitzgerald M."/>
            <person name="Haas B."/>
            <person name="Abouelleil A."/>
            <person name="Alvarado L."/>
            <person name="Arachchi H.M."/>
            <person name="Berlin A.M."/>
            <person name="Chapman S.B."/>
            <person name="Dewar J."/>
            <person name="Goldberg J."/>
            <person name="Griggs A."/>
            <person name="Gujja S."/>
            <person name="Hansen M."/>
            <person name="Howarth C."/>
            <person name="Imamovic A."/>
            <person name="Larimer J."/>
            <person name="McCowan C."/>
            <person name="Murphy C."/>
            <person name="Neiman D."/>
            <person name="Pearson M."/>
            <person name="Priest M."/>
            <person name="Roberts A."/>
            <person name="Saif S."/>
            <person name="Shea T."/>
            <person name="Sisk P."/>
            <person name="Sykes S."/>
            <person name="Wortman J."/>
            <person name="Nusbaum C."/>
            <person name="Birren B."/>
        </authorList>
    </citation>
    <scope>NUCLEOTIDE SEQUENCE [LARGE SCALE GENOMIC DNA]</scope>
    <source>
        <strain evidence="9">PRA339</strain>
    </source>
</reference>
<dbReference type="OrthoDB" id="1608002at2759"/>
<dbReference type="GO" id="GO:0009060">
    <property type="term" value="P:aerobic respiration"/>
    <property type="evidence" value="ECO:0007669"/>
    <property type="project" value="EnsemblFungi"/>
</dbReference>
<evidence type="ECO:0000256" key="6">
    <source>
        <dbReference type="ARBA" id="ARBA00022842"/>
    </source>
</evidence>
<gene>
    <name evidence="8" type="ORF">H312_00354</name>
</gene>
<evidence type="ECO:0000313" key="9">
    <source>
        <dbReference type="Proteomes" id="UP000030655"/>
    </source>
</evidence>
<dbReference type="InterPro" id="IPR036649">
    <property type="entry name" value="Pyrophosphatase_sf"/>
</dbReference>
<keyword evidence="5" id="KW-0378">Hydrolase</keyword>
<dbReference type="PANTHER" id="PTHR10286">
    <property type="entry name" value="INORGANIC PYROPHOSPHATASE"/>
    <property type="match status" value="1"/>
</dbReference>
<dbReference type="CDD" id="cd00412">
    <property type="entry name" value="pyrophosphatase"/>
    <property type="match status" value="1"/>
</dbReference>
<accession>A0A059F5S9</accession>
<evidence type="ECO:0000256" key="4">
    <source>
        <dbReference type="ARBA" id="ARBA00022723"/>
    </source>
</evidence>
<keyword evidence="6" id="KW-0460">Magnesium</keyword>
<dbReference type="Gene3D" id="3.90.80.10">
    <property type="entry name" value="Inorganic pyrophosphatase"/>
    <property type="match status" value="1"/>
</dbReference>
<evidence type="ECO:0000256" key="7">
    <source>
        <dbReference type="SAM" id="MobiDB-lite"/>
    </source>
</evidence>
<dbReference type="PROSITE" id="PS00387">
    <property type="entry name" value="PPASE"/>
    <property type="match status" value="1"/>
</dbReference>
<dbReference type="VEuPathDB" id="MicrosporidiaDB:H312_00354"/>
<comment type="similarity">
    <text evidence="2">Belongs to the PPase family.</text>
</comment>
<dbReference type="GO" id="GO:0006796">
    <property type="term" value="P:phosphate-containing compound metabolic process"/>
    <property type="evidence" value="ECO:0007669"/>
    <property type="project" value="InterPro"/>
</dbReference>
<evidence type="ECO:0000256" key="5">
    <source>
        <dbReference type="ARBA" id="ARBA00022801"/>
    </source>
</evidence>
<dbReference type="STRING" id="1288291.A0A059F5S9"/>
<dbReference type="InterPro" id="IPR008162">
    <property type="entry name" value="Pyrophosphatase"/>
</dbReference>
<dbReference type="GO" id="GO:0005739">
    <property type="term" value="C:mitochondrion"/>
    <property type="evidence" value="ECO:0007669"/>
    <property type="project" value="EnsemblFungi"/>
</dbReference>
<dbReference type="AlphaFoldDB" id="A0A059F5S9"/>
<evidence type="ECO:0000313" key="8">
    <source>
        <dbReference type="EMBL" id="KCZ82331.1"/>
    </source>
</evidence>
<evidence type="ECO:0000256" key="1">
    <source>
        <dbReference type="ARBA" id="ARBA00001946"/>
    </source>
</evidence>
<comment type="cofactor">
    <cofactor evidence="1">
        <name>Mg(2+)</name>
        <dbReference type="ChEBI" id="CHEBI:18420"/>
    </cofactor>
</comment>